<comment type="caution">
    <text evidence="1">The sequence shown here is derived from an EMBL/GenBank/DDBJ whole genome shotgun (WGS) entry which is preliminary data.</text>
</comment>
<name>A0A645IT00_9ZZZZ</name>
<dbReference type="EMBL" id="VSSQ01114429">
    <property type="protein sequence ID" value="MPN50333.1"/>
    <property type="molecule type" value="Genomic_DNA"/>
</dbReference>
<proteinExistence type="predicted"/>
<dbReference type="AlphaFoldDB" id="A0A645IT00"/>
<reference evidence="1" key="1">
    <citation type="submission" date="2019-08" db="EMBL/GenBank/DDBJ databases">
        <authorList>
            <person name="Kucharzyk K."/>
            <person name="Murdoch R.W."/>
            <person name="Higgins S."/>
            <person name="Loffler F."/>
        </authorList>
    </citation>
    <scope>NUCLEOTIDE SEQUENCE</scope>
</reference>
<organism evidence="1">
    <name type="scientific">bioreactor metagenome</name>
    <dbReference type="NCBI Taxonomy" id="1076179"/>
    <lineage>
        <taxon>unclassified sequences</taxon>
        <taxon>metagenomes</taxon>
        <taxon>ecological metagenomes</taxon>
    </lineage>
</organism>
<gene>
    <name evidence="1" type="ORF">SDC9_197959</name>
</gene>
<accession>A0A645IT00</accession>
<sequence length="88" mass="10367">MELRTTIIRDFIGSENEISRIATWISENVKNRDVIYVLQQGIPEHSLQEDLRKIRAIEREELFELGKVAKGFLQKVRIRTKEEGEEII</sequence>
<protein>
    <submittedName>
        <fullName evidence="1">Uncharacterized protein</fullName>
    </submittedName>
</protein>
<evidence type="ECO:0000313" key="1">
    <source>
        <dbReference type="EMBL" id="MPN50333.1"/>
    </source>
</evidence>